<keyword evidence="3" id="KW-0732">Signal</keyword>
<evidence type="ECO:0000256" key="2">
    <source>
        <dbReference type="ARBA" id="ARBA00005849"/>
    </source>
</evidence>
<reference evidence="7 8" key="1">
    <citation type="submission" date="2015-11" db="EMBL/GenBank/DDBJ databases">
        <title>Genomic analysis of 38 Legionella species identifies large and diverse effector repertoires.</title>
        <authorList>
            <person name="Burstein D."/>
            <person name="Amaro F."/>
            <person name="Zusman T."/>
            <person name="Lifshitz Z."/>
            <person name="Cohen O."/>
            <person name="Gilbert J.A."/>
            <person name="Pupko T."/>
            <person name="Shuman H.A."/>
            <person name="Segal G."/>
        </authorList>
    </citation>
    <scope>NUCLEOTIDE SEQUENCE [LARGE SCALE GENOMIC DNA]</scope>
    <source>
        <strain evidence="7 8">ATCC 49506</strain>
    </source>
</reference>
<evidence type="ECO:0000313" key="8">
    <source>
        <dbReference type="Proteomes" id="UP000054725"/>
    </source>
</evidence>
<protein>
    <submittedName>
        <fullName evidence="7">Conjugal transfer peptidase TraF</fullName>
    </submittedName>
</protein>
<dbReference type="PATRIC" id="fig|45070.6.peg.557"/>
<dbReference type="InterPro" id="IPR014139">
    <property type="entry name" value="Peptidase_S26C_TraF"/>
</dbReference>
<dbReference type="SUPFAM" id="SSF51306">
    <property type="entry name" value="LexA/Signal peptidase"/>
    <property type="match status" value="1"/>
</dbReference>
<comment type="similarity">
    <text evidence="2">Belongs to the peptidase S26C family.</text>
</comment>
<dbReference type="GO" id="GO:0042597">
    <property type="term" value="C:periplasmic space"/>
    <property type="evidence" value="ECO:0007669"/>
    <property type="project" value="UniProtKB-SubCell"/>
</dbReference>
<dbReference type="Gene3D" id="2.10.109.10">
    <property type="entry name" value="Umud Fragment, subunit A"/>
    <property type="match status" value="1"/>
</dbReference>
<keyword evidence="8" id="KW-1185">Reference proteome</keyword>
<evidence type="ECO:0000256" key="1">
    <source>
        <dbReference type="ARBA" id="ARBA00004418"/>
    </source>
</evidence>
<evidence type="ECO:0000259" key="6">
    <source>
        <dbReference type="Pfam" id="PF10502"/>
    </source>
</evidence>
<dbReference type="GO" id="GO:0004252">
    <property type="term" value="F:serine-type endopeptidase activity"/>
    <property type="evidence" value="ECO:0007669"/>
    <property type="project" value="InterPro"/>
</dbReference>
<dbReference type="GO" id="GO:0006465">
    <property type="term" value="P:signal peptide processing"/>
    <property type="evidence" value="ECO:0007669"/>
    <property type="project" value="InterPro"/>
</dbReference>
<dbReference type="InterPro" id="IPR019533">
    <property type="entry name" value="Peptidase_S26"/>
</dbReference>
<comment type="subcellular location">
    <subcellularLocation>
        <location evidence="1">Periplasm</location>
    </subcellularLocation>
</comment>
<dbReference type="STRING" id="45070.Lnau_0530"/>
<keyword evidence="4" id="KW-0574">Periplasm</keyword>
<keyword evidence="5" id="KW-0184">Conjugation</keyword>
<dbReference type="Pfam" id="PF10502">
    <property type="entry name" value="Peptidase_S26"/>
    <property type="match status" value="1"/>
</dbReference>
<organism evidence="7 8">
    <name type="scientific">Legionella nautarum</name>
    <dbReference type="NCBI Taxonomy" id="45070"/>
    <lineage>
        <taxon>Bacteria</taxon>
        <taxon>Pseudomonadati</taxon>
        <taxon>Pseudomonadota</taxon>
        <taxon>Gammaproteobacteria</taxon>
        <taxon>Legionellales</taxon>
        <taxon>Legionellaceae</taxon>
        <taxon>Legionella</taxon>
    </lineage>
</organism>
<dbReference type="RefSeq" id="WP_058503607.1">
    <property type="nucleotide sequence ID" value="NZ_CAAAIF010000024.1"/>
</dbReference>
<dbReference type="NCBIfam" id="TIGR02771">
    <property type="entry name" value="TraF_Ti"/>
    <property type="match status" value="1"/>
</dbReference>
<dbReference type="EMBL" id="LNYO01000006">
    <property type="protein sequence ID" value="KTD38615.1"/>
    <property type="molecule type" value="Genomic_DNA"/>
</dbReference>
<evidence type="ECO:0000256" key="4">
    <source>
        <dbReference type="ARBA" id="ARBA00022764"/>
    </source>
</evidence>
<proteinExistence type="inferred from homology"/>
<evidence type="ECO:0000313" key="7">
    <source>
        <dbReference type="EMBL" id="KTD38615.1"/>
    </source>
</evidence>
<dbReference type="Proteomes" id="UP000054725">
    <property type="component" value="Unassembled WGS sequence"/>
</dbReference>
<dbReference type="AlphaFoldDB" id="A0A0W0X222"/>
<name>A0A0W0X222_9GAMM</name>
<dbReference type="NCBIfam" id="NF010459">
    <property type="entry name" value="PRK13884.1"/>
    <property type="match status" value="1"/>
</dbReference>
<dbReference type="OrthoDB" id="5360818at2"/>
<evidence type="ECO:0000256" key="5">
    <source>
        <dbReference type="ARBA" id="ARBA00022971"/>
    </source>
</evidence>
<dbReference type="InterPro" id="IPR036286">
    <property type="entry name" value="LexA/Signal_pep-like_sf"/>
</dbReference>
<feature type="domain" description="Peptidase S26" evidence="6">
    <location>
        <begin position="11"/>
        <end position="161"/>
    </location>
</feature>
<accession>A0A0W0X222</accession>
<evidence type="ECO:0000256" key="3">
    <source>
        <dbReference type="ARBA" id="ARBA00022729"/>
    </source>
</evidence>
<sequence length="173" mass="19480">MKRLLTSLSWTLIGLITIGLLLEVIGIRINTSNSIPKGIYWISTAKKLKGQYVIFCPKNTVIFREALHRGFINKGLCPDGFGYLIKKVAAVENDRVSSTASGIFVNNQLLPFSQPKEVNLARWQVAHYRLKPNELLLMTDQSAWSFDARYFGLTDKAQVKAIIKPLLTWPLSS</sequence>
<gene>
    <name evidence="7" type="primary">traF</name>
    <name evidence="7" type="ORF">Lnau_0530</name>
</gene>
<comment type="caution">
    <text evidence="7">The sequence shown here is derived from an EMBL/GenBank/DDBJ whole genome shotgun (WGS) entry which is preliminary data.</text>
</comment>